<dbReference type="EMBL" id="JBHTCP010000002">
    <property type="protein sequence ID" value="MFC7370324.1"/>
    <property type="molecule type" value="Genomic_DNA"/>
</dbReference>
<gene>
    <name evidence="1" type="ORF">ACFQPF_01350</name>
</gene>
<dbReference type="Proteomes" id="UP001596549">
    <property type="component" value="Unassembled WGS sequence"/>
</dbReference>
<proteinExistence type="predicted"/>
<name>A0ABW2NIK7_9BACL</name>
<dbReference type="RefSeq" id="WP_379745368.1">
    <property type="nucleotide sequence ID" value="NZ_JBHTCP010000002.1"/>
</dbReference>
<reference evidence="2" key="1">
    <citation type="journal article" date="2019" name="Int. J. Syst. Evol. Microbiol.">
        <title>The Global Catalogue of Microorganisms (GCM) 10K type strain sequencing project: providing services to taxonomists for standard genome sequencing and annotation.</title>
        <authorList>
            <consortium name="The Broad Institute Genomics Platform"/>
            <consortium name="The Broad Institute Genome Sequencing Center for Infectious Disease"/>
            <person name="Wu L."/>
            <person name="Ma J."/>
        </authorList>
    </citation>
    <scope>NUCLEOTIDE SEQUENCE [LARGE SCALE GENOMIC DNA]</scope>
    <source>
        <strain evidence="2">NBRC 106396</strain>
    </source>
</reference>
<organism evidence="1 2">
    <name type="scientific">Fictibacillus iocasae</name>
    <dbReference type="NCBI Taxonomy" id="2715437"/>
    <lineage>
        <taxon>Bacteria</taxon>
        <taxon>Bacillati</taxon>
        <taxon>Bacillota</taxon>
        <taxon>Bacilli</taxon>
        <taxon>Bacillales</taxon>
        <taxon>Fictibacillaceae</taxon>
        <taxon>Fictibacillus</taxon>
    </lineage>
</organism>
<evidence type="ECO:0000313" key="2">
    <source>
        <dbReference type="Proteomes" id="UP001596549"/>
    </source>
</evidence>
<accession>A0ABW2NIK7</accession>
<sequence length="52" mass="5993">MYTLVTDTTCSFTYDPKNNTHTARYKTGTTFKLVYFYNSGYDAVASTEFKVE</sequence>
<protein>
    <submittedName>
        <fullName evidence="1">Uncharacterized protein</fullName>
    </submittedName>
</protein>
<comment type="caution">
    <text evidence="1">The sequence shown here is derived from an EMBL/GenBank/DDBJ whole genome shotgun (WGS) entry which is preliminary data.</text>
</comment>
<keyword evidence="2" id="KW-1185">Reference proteome</keyword>
<evidence type="ECO:0000313" key="1">
    <source>
        <dbReference type="EMBL" id="MFC7370324.1"/>
    </source>
</evidence>